<comment type="subcellular location">
    <subcellularLocation>
        <location evidence="1">Membrane</location>
        <topology evidence="1">Multi-pass membrane protein</topology>
    </subcellularLocation>
</comment>
<dbReference type="AlphaFoldDB" id="A0A194SB03"/>
<accession>A0A194SB03</accession>
<keyword evidence="2 6" id="KW-0812">Transmembrane</keyword>
<feature type="compositionally biased region" description="Low complexity" evidence="5">
    <location>
        <begin position="412"/>
        <end position="422"/>
    </location>
</feature>
<dbReference type="InterPro" id="IPR052185">
    <property type="entry name" value="IPC_Synthase-Related"/>
</dbReference>
<evidence type="ECO:0000256" key="1">
    <source>
        <dbReference type="ARBA" id="ARBA00004141"/>
    </source>
</evidence>
<feature type="transmembrane region" description="Helical" evidence="6">
    <location>
        <begin position="262"/>
        <end position="282"/>
    </location>
</feature>
<evidence type="ECO:0000256" key="6">
    <source>
        <dbReference type="SAM" id="Phobius"/>
    </source>
</evidence>
<evidence type="ECO:0000256" key="3">
    <source>
        <dbReference type="ARBA" id="ARBA00022989"/>
    </source>
</evidence>
<feature type="transmembrane region" description="Helical" evidence="6">
    <location>
        <begin position="131"/>
        <end position="149"/>
    </location>
</feature>
<dbReference type="CDD" id="cd03386">
    <property type="entry name" value="PAP2_Aur1_like"/>
    <property type="match status" value="1"/>
</dbReference>
<dbReference type="GeneID" id="28976362"/>
<dbReference type="GO" id="GO:0070916">
    <property type="term" value="C:inositol phosphoceramide synthase complex"/>
    <property type="evidence" value="ECO:0007669"/>
    <property type="project" value="TreeGrafter"/>
</dbReference>
<dbReference type="OrthoDB" id="5784at2759"/>
<protein>
    <recommendedName>
        <fullName evidence="7">Inositolphosphotransferase Aur1/Ipt1 domain-containing protein</fullName>
    </recommendedName>
</protein>
<organism evidence="8 9">
    <name type="scientific">Rhodotorula graminis (strain WP1)</name>
    <dbReference type="NCBI Taxonomy" id="578459"/>
    <lineage>
        <taxon>Eukaryota</taxon>
        <taxon>Fungi</taxon>
        <taxon>Dikarya</taxon>
        <taxon>Basidiomycota</taxon>
        <taxon>Pucciniomycotina</taxon>
        <taxon>Microbotryomycetes</taxon>
        <taxon>Sporidiobolales</taxon>
        <taxon>Sporidiobolaceae</taxon>
        <taxon>Rhodotorula</taxon>
    </lineage>
</organism>
<dbReference type="STRING" id="578459.A0A194SB03"/>
<reference evidence="8 9" key="1">
    <citation type="journal article" date="2015" name="Front. Microbiol.">
        <title>Genome sequence of the plant growth promoting endophytic yeast Rhodotorula graminis WP1.</title>
        <authorList>
            <person name="Firrincieli A."/>
            <person name="Otillar R."/>
            <person name="Salamov A."/>
            <person name="Schmutz J."/>
            <person name="Khan Z."/>
            <person name="Redman R.S."/>
            <person name="Fleck N.D."/>
            <person name="Lindquist E."/>
            <person name="Grigoriev I.V."/>
            <person name="Doty S.L."/>
        </authorList>
    </citation>
    <scope>NUCLEOTIDE SEQUENCE [LARGE SCALE GENOMIC DNA]</scope>
    <source>
        <strain evidence="8 9">WP1</strain>
    </source>
</reference>
<feature type="compositionally biased region" description="Low complexity" evidence="5">
    <location>
        <begin position="389"/>
        <end position="400"/>
    </location>
</feature>
<dbReference type="RefSeq" id="XP_018273823.1">
    <property type="nucleotide sequence ID" value="XM_018415914.1"/>
</dbReference>
<dbReference type="InterPro" id="IPR026841">
    <property type="entry name" value="Aur1/Ipt1"/>
</dbReference>
<feature type="compositionally biased region" description="Gly residues" evidence="5">
    <location>
        <begin position="401"/>
        <end position="411"/>
    </location>
</feature>
<dbReference type="GO" id="GO:0030148">
    <property type="term" value="P:sphingolipid biosynthetic process"/>
    <property type="evidence" value="ECO:0007669"/>
    <property type="project" value="TreeGrafter"/>
</dbReference>
<keyword evidence="9" id="KW-1185">Reference proteome</keyword>
<evidence type="ECO:0000313" key="9">
    <source>
        <dbReference type="Proteomes" id="UP000053890"/>
    </source>
</evidence>
<dbReference type="PANTHER" id="PTHR31310">
    <property type="match status" value="1"/>
</dbReference>
<feature type="transmembrane region" description="Helical" evidence="6">
    <location>
        <begin position="161"/>
        <end position="183"/>
    </location>
</feature>
<evidence type="ECO:0000313" key="8">
    <source>
        <dbReference type="EMBL" id="KPV77774.1"/>
    </source>
</evidence>
<dbReference type="Proteomes" id="UP000053890">
    <property type="component" value="Unassembled WGS sequence"/>
</dbReference>
<feature type="transmembrane region" description="Helical" evidence="6">
    <location>
        <begin position="89"/>
        <end position="111"/>
    </location>
</feature>
<feature type="region of interest" description="Disordered" evidence="5">
    <location>
        <begin position="376"/>
        <end position="486"/>
    </location>
</feature>
<dbReference type="Pfam" id="PF14378">
    <property type="entry name" value="PAP2_3"/>
    <property type="match status" value="1"/>
</dbReference>
<feature type="transmembrane region" description="Helical" evidence="6">
    <location>
        <begin position="47"/>
        <end position="68"/>
    </location>
</feature>
<dbReference type="EMBL" id="KQ474074">
    <property type="protein sequence ID" value="KPV77774.1"/>
    <property type="molecule type" value="Genomic_DNA"/>
</dbReference>
<evidence type="ECO:0000256" key="2">
    <source>
        <dbReference type="ARBA" id="ARBA00022692"/>
    </source>
</evidence>
<evidence type="ECO:0000256" key="4">
    <source>
        <dbReference type="ARBA" id="ARBA00023136"/>
    </source>
</evidence>
<keyword evidence="4 6" id="KW-0472">Membrane</keyword>
<evidence type="ECO:0000259" key="7">
    <source>
        <dbReference type="Pfam" id="PF14378"/>
    </source>
</evidence>
<evidence type="ECO:0000256" key="5">
    <source>
        <dbReference type="SAM" id="MobiDB-lite"/>
    </source>
</evidence>
<dbReference type="GO" id="GO:0006676">
    <property type="term" value="P:mannosyl diphosphorylinositol ceramide metabolic process"/>
    <property type="evidence" value="ECO:0007669"/>
    <property type="project" value="TreeGrafter"/>
</dbReference>
<sequence length="486" mass="52461">MRDSSTASHASPRSLLPLRRVRLGAILSLVGAFLLHCRWVLLNGASVPYRLWTVLVGAFPPFLWTFLFKQAKHIPDSIRPPIHIDLLPTLNRLLLSPGGVIAVTISLIPLARLVYYWGDGDKEGDERGRGRAYAVSILLFPTALCISALCATAESSDRLDLLAFSTYGALHFASPIVAGWWIWGFGSQGAASTFGWTLGAQNLAGLATHLVFPNAAPWFYDVYGIDAAQPDYTYPGNPAGLVRVDTILGTHIYAKAFGKGPVVFGAIPSLHAATAICCCLFVCRYSKGYRGLAFMWIYCGIMFWSTQYFHHHFAIDLICGTFYSLVSFTLFERVRLRKLDRAHYANALTNGYERLFFTIRDGDNWTEYGERMLRRLGPGAPGEGEEKGGALALSRSTSSGSSGGRGVGSSGSSGSSPASRSAGGSGGGRAGGYVSLPADRQSEDVSPQSVFELGEVGVDSDDEDGGRDQREPLRLGQGTRRVAAVV</sequence>
<dbReference type="GO" id="GO:0016020">
    <property type="term" value="C:membrane"/>
    <property type="evidence" value="ECO:0007669"/>
    <property type="project" value="UniProtKB-SubCell"/>
</dbReference>
<feature type="transmembrane region" description="Helical" evidence="6">
    <location>
        <begin position="312"/>
        <end position="331"/>
    </location>
</feature>
<feature type="domain" description="Inositolphosphotransferase Aur1/Ipt1" evidence="7">
    <location>
        <begin position="155"/>
        <end position="329"/>
    </location>
</feature>
<gene>
    <name evidence="8" type="ORF">RHOBADRAFT_51587</name>
</gene>
<dbReference type="PANTHER" id="PTHR31310:SF8">
    <property type="entry name" value="INOSITOLPHOSPHOTRANSFERASE 1"/>
    <property type="match status" value="1"/>
</dbReference>
<feature type="transmembrane region" description="Helical" evidence="6">
    <location>
        <begin position="21"/>
        <end position="41"/>
    </location>
</feature>
<name>A0A194SB03_RHOGW</name>
<dbReference type="OMA" id="IVAGWWI"/>
<feature type="transmembrane region" description="Helical" evidence="6">
    <location>
        <begin position="289"/>
        <end position="306"/>
    </location>
</feature>
<proteinExistence type="predicted"/>
<keyword evidence="3 6" id="KW-1133">Transmembrane helix</keyword>